<proteinExistence type="predicted"/>
<dbReference type="Proteomes" id="UP000679690">
    <property type="component" value="Unassembled WGS sequence"/>
</dbReference>
<name>A0ABS3UEE9_9ACTN</name>
<sequence>MNGIDAGRLLVFALDVTATPGRTGQSAEYARLVARYLGEETFRQLFDDILEGTGCSVTHASAETGLVLLAETDSAWAWPARSSDLPWGKKQKEEHRAARMLIVPALLAFIAPTAGDLEDYVEDHTRLIPDVPVADLEDFIRQFALQQEAATPNPVGEDRPLWWHWVQLPQIRSAERTARTTTTYLVADVLDFLQQQSLAVRRDSRPLTETVYRPRRRLMAHYRDLFLHELFADLQNFAATGYERPENTSNNEENQS</sequence>
<evidence type="ECO:0000313" key="2">
    <source>
        <dbReference type="Proteomes" id="UP000679690"/>
    </source>
</evidence>
<keyword evidence="2" id="KW-1185">Reference proteome</keyword>
<dbReference type="RefSeq" id="WP_208465826.1">
    <property type="nucleotide sequence ID" value="NZ_JAGFNS010000002.1"/>
</dbReference>
<protein>
    <submittedName>
        <fullName evidence="1">Uncharacterized protein</fullName>
    </submittedName>
</protein>
<organism evidence="1 2">
    <name type="scientific">Actinoplanes flavus</name>
    <dbReference type="NCBI Taxonomy" id="2820290"/>
    <lineage>
        <taxon>Bacteria</taxon>
        <taxon>Bacillati</taxon>
        <taxon>Actinomycetota</taxon>
        <taxon>Actinomycetes</taxon>
        <taxon>Micromonosporales</taxon>
        <taxon>Micromonosporaceae</taxon>
        <taxon>Actinoplanes</taxon>
    </lineage>
</organism>
<comment type="caution">
    <text evidence="1">The sequence shown here is derived from an EMBL/GenBank/DDBJ whole genome shotgun (WGS) entry which is preliminary data.</text>
</comment>
<accession>A0ABS3UEE9</accession>
<reference evidence="1 2" key="1">
    <citation type="submission" date="2021-03" db="EMBL/GenBank/DDBJ databases">
        <title>Actinoplanes flavus sp. nov., a novel actinomycete isolated from Coconut Palm rhizosphere soil.</title>
        <authorList>
            <person name="Luo X."/>
        </authorList>
    </citation>
    <scope>NUCLEOTIDE SEQUENCE [LARGE SCALE GENOMIC DNA]</scope>
    <source>
        <strain evidence="1 2">NEAU-H7</strain>
    </source>
</reference>
<gene>
    <name evidence="1" type="ORF">J5X75_03620</name>
</gene>
<evidence type="ECO:0000313" key="1">
    <source>
        <dbReference type="EMBL" id="MBO3736606.1"/>
    </source>
</evidence>
<dbReference type="EMBL" id="JAGFNS010000002">
    <property type="protein sequence ID" value="MBO3736606.1"/>
    <property type="molecule type" value="Genomic_DNA"/>
</dbReference>